<dbReference type="InterPro" id="IPR010357">
    <property type="entry name" value="TXNDC17_dom"/>
</dbReference>
<evidence type="ECO:0000259" key="2">
    <source>
        <dbReference type="Pfam" id="PF06110"/>
    </source>
</evidence>
<dbReference type="AlphaFoldDB" id="G7YF59"/>
<protein>
    <recommendedName>
        <fullName evidence="2">Thioredoxin domain-containing protein</fullName>
    </recommendedName>
</protein>
<dbReference type="EMBL" id="DF143173">
    <property type="protein sequence ID" value="GAA51592.1"/>
    <property type="molecule type" value="Genomic_DNA"/>
</dbReference>
<dbReference type="Gene3D" id="3.40.30.10">
    <property type="entry name" value="Glutaredoxin"/>
    <property type="match status" value="1"/>
</dbReference>
<reference key="2">
    <citation type="submission" date="2011-10" db="EMBL/GenBank/DDBJ databases">
        <title>The genome and transcriptome sequence of Clonorchis sinensis provide insights into the carcinogenic liver fluke.</title>
        <authorList>
            <person name="Wang X."/>
            <person name="Huang Y."/>
            <person name="Chen W."/>
            <person name="Liu H."/>
            <person name="Guo L."/>
            <person name="Chen Y."/>
            <person name="Luo F."/>
            <person name="Zhou W."/>
            <person name="Sun J."/>
            <person name="Mao Q."/>
            <person name="Liang P."/>
            <person name="Zhou C."/>
            <person name="Tian Y."/>
            <person name="Men J."/>
            <person name="Lv X."/>
            <person name="Huang L."/>
            <person name="Zhou J."/>
            <person name="Hu Y."/>
            <person name="Li R."/>
            <person name="Zhang F."/>
            <person name="Lei H."/>
            <person name="Li X."/>
            <person name="Hu X."/>
            <person name="Liang C."/>
            <person name="Xu J."/>
            <person name="Wu Z."/>
            <person name="Yu X."/>
        </authorList>
    </citation>
    <scope>NUCLEOTIDE SEQUENCE</scope>
    <source>
        <strain>Henan</strain>
    </source>
</reference>
<dbReference type="Proteomes" id="UP000008909">
    <property type="component" value="Unassembled WGS sequence"/>
</dbReference>
<proteinExistence type="predicted"/>
<feature type="region of interest" description="Disordered" evidence="1">
    <location>
        <begin position="86"/>
        <end position="106"/>
    </location>
</feature>
<keyword evidence="4" id="KW-1185">Reference proteome</keyword>
<sequence>MHERKEQFADSVEQVEQYTKDALNCQLRVYAFFIGTTDPETGDSWCPDCRTVGSYPVHRACQLVCKRFVIMRKGIDNARAYPNRPIRIRRPPAVTGSPSSPPSSQLVNLERPIFV</sequence>
<organism evidence="3 4">
    <name type="scientific">Clonorchis sinensis</name>
    <name type="common">Chinese liver fluke</name>
    <dbReference type="NCBI Taxonomy" id="79923"/>
    <lineage>
        <taxon>Eukaryota</taxon>
        <taxon>Metazoa</taxon>
        <taxon>Spiralia</taxon>
        <taxon>Lophotrochozoa</taxon>
        <taxon>Platyhelminthes</taxon>
        <taxon>Trematoda</taxon>
        <taxon>Digenea</taxon>
        <taxon>Opisthorchiida</taxon>
        <taxon>Opisthorchiata</taxon>
        <taxon>Opisthorchiidae</taxon>
        <taxon>Clonorchis</taxon>
    </lineage>
</organism>
<reference evidence="3" key="1">
    <citation type="journal article" date="2011" name="Genome Biol.">
        <title>The draft genome of the carcinogenic human liver fluke Clonorchis sinensis.</title>
        <authorList>
            <person name="Wang X."/>
            <person name="Chen W."/>
            <person name="Huang Y."/>
            <person name="Sun J."/>
            <person name="Men J."/>
            <person name="Liu H."/>
            <person name="Luo F."/>
            <person name="Guo L."/>
            <person name="Lv X."/>
            <person name="Deng C."/>
            <person name="Zhou C."/>
            <person name="Fan Y."/>
            <person name="Li X."/>
            <person name="Huang L."/>
            <person name="Hu Y."/>
            <person name="Liang C."/>
            <person name="Hu X."/>
            <person name="Xu J."/>
            <person name="Yu X."/>
        </authorList>
    </citation>
    <scope>NUCLEOTIDE SEQUENCE [LARGE SCALE GENOMIC DNA]</scope>
    <source>
        <strain evidence="3">Henan</strain>
    </source>
</reference>
<feature type="domain" description="Thioredoxin" evidence="2">
    <location>
        <begin position="12"/>
        <end position="51"/>
    </location>
</feature>
<evidence type="ECO:0000313" key="4">
    <source>
        <dbReference type="Proteomes" id="UP000008909"/>
    </source>
</evidence>
<dbReference type="Pfam" id="PF06110">
    <property type="entry name" value="TXD17-like_Trx"/>
    <property type="match status" value="1"/>
</dbReference>
<evidence type="ECO:0000313" key="3">
    <source>
        <dbReference type="EMBL" id="GAA51592.1"/>
    </source>
</evidence>
<accession>G7YF59</accession>
<evidence type="ECO:0000256" key="1">
    <source>
        <dbReference type="SAM" id="MobiDB-lite"/>
    </source>
</evidence>
<gene>
    <name evidence="3" type="ORF">CLF_106439</name>
</gene>
<feature type="compositionally biased region" description="Polar residues" evidence="1">
    <location>
        <begin position="96"/>
        <end position="106"/>
    </location>
</feature>
<name>G7YF59_CLOSI</name>